<proteinExistence type="predicted"/>
<dbReference type="EMBL" id="QTSX02000130">
    <property type="protein sequence ID" value="KAJ9088316.1"/>
    <property type="molecule type" value="Genomic_DNA"/>
</dbReference>
<accession>A0ACC2UP94</accession>
<name>A0ACC2UP94_9FUNG</name>
<gene>
    <name evidence="1" type="ORF">DSO57_1024243</name>
</gene>
<comment type="caution">
    <text evidence="1">The sequence shown here is derived from an EMBL/GenBank/DDBJ whole genome shotgun (WGS) entry which is preliminary data.</text>
</comment>
<dbReference type="Proteomes" id="UP001165960">
    <property type="component" value="Unassembled WGS sequence"/>
</dbReference>
<evidence type="ECO:0000313" key="2">
    <source>
        <dbReference type="Proteomes" id="UP001165960"/>
    </source>
</evidence>
<evidence type="ECO:0000313" key="1">
    <source>
        <dbReference type="EMBL" id="KAJ9088316.1"/>
    </source>
</evidence>
<keyword evidence="2" id="KW-1185">Reference proteome</keyword>
<sequence length="744" mass="82163">MSSLAQDFSASLSTESSDPQGQNSLDPIFLGSMCQFSDPFSILYSLSASTLPCTFTLSPEQSFSRTTPPALSNQLTFSPELLGPVPMQSFDYQNATVDSTSIELDRYISIPATSPDKCNTVNDFSTPLNTVNPWVYSSSGFDLIGILSRVINRPCPAIHIGPVDLSCAFLVVDARKFDFPIVYASESFEKLTGYNNLEIVGRNCRFLQSPDGHVSLGSRRRYTDNTVVHQIKNSMVNSKESQVSIVNYKKNGQPFINLITIIPVSFGEAITYYVGFQVDMVDQPNAIMEKMKNGTYAVNYSSLALPSYLSAGIKMPSPCLTSLGIDEGFQRLPNNPSYQNTVDLFESIMGKPRNEDSQRDWSQLLIENSDEFIYVLTLKGIILYASPSSLQLFGYNNEDLMGHSISKICHPSDIVPIMREMKESVNSSDSSLGLTFRTRCSNGQYTWMESVGKLHADSAKGRRCIVFSGRVRPQMNLSLQTVLASGEIGSDEYWSRISSDGLYLFATSSCFQATGYTSDELMGTSMYQLIRSDRTAALTQALQQAREGVSMQLSHQIQSKRGQTLTATSYFYPTGVSETLLCRTKLGDFFVSDTIPFPIITPPNSQTDTNIFEAVEPSNNNTWQYELHQLQLANERLQQEITALTTNSPAGTKKSKRRHTRLTSLICMTCHRTESPEWRRGPLGPKTLCNSCGIKYAKKASTKRPSTGLRSFGSGGSAASSSHGSDGESGVNFYRPVKMLKPSP</sequence>
<reference evidence="1" key="1">
    <citation type="submission" date="2022-04" db="EMBL/GenBank/DDBJ databases">
        <title>Genome of the entomopathogenic fungus Entomophthora muscae.</title>
        <authorList>
            <person name="Elya C."/>
            <person name="Lovett B.R."/>
            <person name="Lee E."/>
            <person name="Macias A.M."/>
            <person name="Hajek A.E."/>
            <person name="De Bivort B.L."/>
            <person name="Kasson M.T."/>
            <person name="De Fine Licht H.H."/>
            <person name="Stajich J.E."/>
        </authorList>
    </citation>
    <scope>NUCLEOTIDE SEQUENCE</scope>
    <source>
        <strain evidence="1">Berkeley</strain>
    </source>
</reference>
<organism evidence="1 2">
    <name type="scientific">Entomophthora muscae</name>
    <dbReference type="NCBI Taxonomy" id="34485"/>
    <lineage>
        <taxon>Eukaryota</taxon>
        <taxon>Fungi</taxon>
        <taxon>Fungi incertae sedis</taxon>
        <taxon>Zoopagomycota</taxon>
        <taxon>Entomophthoromycotina</taxon>
        <taxon>Entomophthoromycetes</taxon>
        <taxon>Entomophthorales</taxon>
        <taxon>Entomophthoraceae</taxon>
        <taxon>Entomophthora</taxon>
    </lineage>
</organism>
<protein>
    <submittedName>
        <fullName evidence="1">Uncharacterized protein</fullName>
    </submittedName>
</protein>